<evidence type="ECO:0000313" key="4">
    <source>
        <dbReference type="Proteomes" id="UP000193380"/>
    </source>
</evidence>
<dbReference type="EMBL" id="FR913549">
    <property type="protein sequence ID" value="CDQ92624.1"/>
    <property type="molecule type" value="Genomic_DNA"/>
</dbReference>
<dbReference type="Proteomes" id="UP000193380">
    <property type="component" value="Unassembled WGS sequence"/>
</dbReference>
<evidence type="ECO:0000256" key="1">
    <source>
        <dbReference type="SAM" id="SignalP"/>
    </source>
</evidence>
<sequence>MKHGGGSIMLWGCFAAGGTGALHKIDGIMRQENYVDILKQHLKTSVRKLKLGRKWVFQMDNDPKHTSKVVAKWLKDNKVKVLEWSSQSPDLNPIDNLWVELKKLVWARRPTNLTQLHQLCQKKWAKIHPIYCRKLLEGYPKCLTQVKQFKGNAPKY</sequence>
<dbReference type="GO" id="GO:0003676">
    <property type="term" value="F:nucleic acid binding"/>
    <property type="evidence" value="ECO:0007669"/>
    <property type="project" value="InterPro"/>
</dbReference>
<feature type="signal peptide" evidence="1">
    <location>
        <begin position="1"/>
        <end position="21"/>
    </location>
</feature>
<gene>
    <name evidence="3" type="ORF">GSONMT00023455001</name>
</gene>
<protein>
    <recommendedName>
        <fullName evidence="2">Tc1-like transposase DDE domain-containing protein</fullName>
    </recommendedName>
</protein>
<organism evidence="3 4">
    <name type="scientific">Oncorhynchus mykiss</name>
    <name type="common">Rainbow trout</name>
    <name type="synonym">Salmo gairdneri</name>
    <dbReference type="NCBI Taxonomy" id="8022"/>
    <lineage>
        <taxon>Eukaryota</taxon>
        <taxon>Metazoa</taxon>
        <taxon>Chordata</taxon>
        <taxon>Craniata</taxon>
        <taxon>Vertebrata</taxon>
        <taxon>Euteleostomi</taxon>
        <taxon>Actinopterygii</taxon>
        <taxon>Neopterygii</taxon>
        <taxon>Teleostei</taxon>
        <taxon>Protacanthopterygii</taxon>
        <taxon>Salmoniformes</taxon>
        <taxon>Salmonidae</taxon>
        <taxon>Salmoninae</taxon>
        <taxon>Oncorhynchus</taxon>
    </lineage>
</organism>
<evidence type="ECO:0000259" key="2">
    <source>
        <dbReference type="Pfam" id="PF13358"/>
    </source>
</evidence>
<dbReference type="Pfam" id="PF13358">
    <property type="entry name" value="DDE_3"/>
    <property type="match status" value="1"/>
</dbReference>
<dbReference type="Gene3D" id="3.30.420.10">
    <property type="entry name" value="Ribonuclease H-like superfamily/Ribonuclease H"/>
    <property type="match status" value="1"/>
</dbReference>
<evidence type="ECO:0000313" key="3">
    <source>
        <dbReference type="EMBL" id="CDQ92624.1"/>
    </source>
</evidence>
<feature type="chain" id="PRO_5001597363" description="Tc1-like transposase DDE domain-containing protein" evidence="1">
    <location>
        <begin position="22"/>
        <end position="156"/>
    </location>
</feature>
<dbReference type="AlphaFoldDB" id="A0A060YT23"/>
<feature type="domain" description="Tc1-like transposase DDE" evidence="2">
    <location>
        <begin position="7"/>
        <end position="115"/>
    </location>
</feature>
<dbReference type="STRING" id="8022.A0A060YT23"/>
<keyword evidence="1" id="KW-0732">Signal</keyword>
<dbReference type="InterPro" id="IPR036397">
    <property type="entry name" value="RNaseH_sf"/>
</dbReference>
<accession>A0A060YT23</accession>
<proteinExistence type="predicted"/>
<reference evidence="3" key="1">
    <citation type="journal article" date="2014" name="Nat. Commun.">
        <title>The rainbow trout genome provides novel insights into evolution after whole-genome duplication in vertebrates.</title>
        <authorList>
            <person name="Berthelot C."/>
            <person name="Brunet F."/>
            <person name="Chalopin D."/>
            <person name="Juanchich A."/>
            <person name="Bernard M."/>
            <person name="Noel B."/>
            <person name="Bento P."/>
            <person name="Da Silva C."/>
            <person name="Labadie K."/>
            <person name="Alberti A."/>
            <person name="Aury J.M."/>
            <person name="Louis A."/>
            <person name="Dehais P."/>
            <person name="Bardou P."/>
            <person name="Montfort J."/>
            <person name="Klopp C."/>
            <person name="Cabau C."/>
            <person name="Gaspin C."/>
            <person name="Thorgaard G.H."/>
            <person name="Boussaha M."/>
            <person name="Quillet E."/>
            <person name="Guyomard R."/>
            <person name="Galiana D."/>
            <person name="Bobe J."/>
            <person name="Volff J.N."/>
            <person name="Genet C."/>
            <person name="Wincker P."/>
            <person name="Jaillon O."/>
            <person name="Roest Crollius H."/>
            <person name="Guiguen Y."/>
        </authorList>
    </citation>
    <scope>NUCLEOTIDE SEQUENCE [LARGE SCALE GENOMIC DNA]</scope>
</reference>
<name>A0A060YT23_ONCMY</name>
<reference evidence="3" key="2">
    <citation type="submission" date="2014-03" db="EMBL/GenBank/DDBJ databases">
        <authorList>
            <person name="Genoscope - CEA"/>
        </authorList>
    </citation>
    <scope>NUCLEOTIDE SEQUENCE</scope>
</reference>
<dbReference type="PaxDb" id="8022-A0A060YT23"/>
<dbReference type="InterPro" id="IPR038717">
    <property type="entry name" value="Tc1-like_DDE_dom"/>
</dbReference>